<sequence>MAQILLINKIKKKEKIMHSNLVQSVRKRKNHVVVSFGSYLLTGNCDDSTISIINKITSKVEDVIFVGDDLREIILGPDGRFAFVVNNHGKVVLIIDTLNFKTMR</sequence>
<dbReference type="InterPro" id="IPR011048">
    <property type="entry name" value="Haem_d1_sf"/>
</dbReference>
<reference evidence="1" key="1">
    <citation type="journal article" date="2020" name="mSystems">
        <title>Genome- and Community-Level Interaction Insights into Carbon Utilization and Element Cycling Functions of Hydrothermarchaeota in Hydrothermal Sediment.</title>
        <authorList>
            <person name="Zhou Z."/>
            <person name="Liu Y."/>
            <person name="Xu W."/>
            <person name="Pan J."/>
            <person name="Luo Z.H."/>
            <person name="Li M."/>
        </authorList>
    </citation>
    <scope>NUCLEOTIDE SEQUENCE [LARGE SCALE GENOMIC DNA]</scope>
    <source>
        <strain evidence="1">HyVt-233</strain>
    </source>
</reference>
<protein>
    <submittedName>
        <fullName evidence="1">Uncharacterized protein</fullName>
    </submittedName>
</protein>
<comment type="caution">
    <text evidence="1">The sequence shown here is derived from an EMBL/GenBank/DDBJ whole genome shotgun (WGS) entry which is preliminary data.</text>
</comment>
<proteinExistence type="predicted"/>
<organism evidence="1">
    <name type="scientific">Desulfofervidus auxilii</name>
    <dbReference type="NCBI Taxonomy" id="1621989"/>
    <lineage>
        <taxon>Bacteria</taxon>
        <taxon>Pseudomonadati</taxon>
        <taxon>Thermodesulfobacteriota</taxon>
        <taxon>Candidatus Desulfofervidia</taxon>
        <taxon>Candidatus Desulfofervidales</taxon>
        <taxon>Candidatus Desulfofervidaceae</taxon>
        <taxon>Candidatus Desulfofervidus</taxon>
    </lineage>
</organism>
<dbReference type="InterPro" id="IPR015943">
    <property type="entry name" value="WD40/YVTN_repeat-like_dom_sf"/>
</dbReference>
<dbReference type="Gene3D" id="2.130.10.10">
    <property type="entry name" value="YVTN repeat-like/Quinoprotein amine dehydrogenase"/>
    <property type="match status" value="1"/>
</dbReference>
<gene>
    <name evidence="1" type="ORF">ENG63_04340</name>
</gene>
<dbReference type="EMBL" id="DRBS01000168">
    <property type="protein sequence ID" value="HDD44075.1"/>
    <property type="molecule type" value="Genomic_DNA"/>
</dbReference>
<evidence type="ECO:0000313" key="1">
    <source>
        <dbReference type="EMBL" id="HDD44075.1"/>
    </source>
</evidence>
<dbReference type="SUPFAM" id="SSF51004">
    <property type="entry name" value="C-terminal (heme d1) domain of cytochrome cd1-nitrite reductase"/>
    <property type="match status" value="1"/>
</dbReference>
<accession>A0A7C0U2M4</accession>
<dbReference type="AlphaFoldDB" id="A0A7C0U2M4"/>
<dbReference type="Proteomes" id="UP000886289">
    <property type="component" value="Unassembled WGS sequence"/>
</dbReference>
<name>A0A7C0U2M4_DESA2</name>